<dbReference type="Proteomes" id="UP000237000">
    <property type="component" value="Unassembled WGS sequence"/>
</dbReference>
<proteinExistence type="predicted"/>
<dbReference type="EMBL" id="JXTC01000550">
    <property type="protein sequence ID" value="PON46648.1"/>
    <property type="molecule type" value="Genomic_DNA"/>
</dbReference>
<accession>A0A2P5BCZ8</accession>
<organism evidence="1 2">
    <name type="scientific">Trema orientale</name>
    <name type="common">Charcoal tree</name>
    <name type="synonym">Celtis orientalis</name>
    <dbReference type="NCBI Taxonomy" id="63057"/>
    <lineage>
        <taxon>Eukaryota</taxon>
        <taxon>Viridiplantae</taxon>
        <taxon>Streptophyta</taxon>
        <taxon>Embryophyta</taxon>
        <taxon>Tracheophyta</taxon>
        <taxon>Spermatophyta</taxon>
        <taxon>Magnoliopsida</taxon>
        <taxon>eudicotyledons</taxon>
        <taxon>Gunneridae</taxon>
        <taxon>Pentapetalae</taxon>
        <taxon>rosids</taxon>
        <taxon>fabids</taxon>
        <taxon>Rosales</taxon>
        <taxon>Cannabaceae</taxon>
        <taxon>Trema</taxon>
    </lineage>
</organism>
<dbReference type="AlphaFoldDB" id="A0A2P5BCZ8"/>
<name>A0A2P5BCZ8_TREOI</name>
<comment type="caution">
    <text evidence="1">The sequence shown here is derived from an EMBL/GenBank/DDBJ whole genome shotgun (WGS) entry which is preliminary data.</text>
</comment>
<evidence type="ECO:0000313" key="1">
    <source>
        <dbReference type="EMBL" id="PON46648.1"/>
    </source>
</evidence>
<protein>
    <submittedName>
        <fullName evidence="1">Uncharacterized protein</fullName>
    </submittedName>
</protein>
<gene>
    <name evidence="1" type="ORF">TorRG33x02_325480</name>
</gene>
<evidence type="ECO:0000313" key="2">
    <source>
        <dbReference type="Proteomes" id="UP000237000"/>
    </source>
</evidence>
<sequence length="62" mass="6975">MVENSARRLDLILPLHLFISNVKRIACVRARNEEKVESSCQDDDNSLAVALWQSQISGISSF</sequence>
<keyword evidence="2" id="KW-1185">Reference proteome</keyword>
<dbReference type="InParanoid" id="A0A2P5BCZ8"/>
<reference evidence="2" key="1">
    <citation type="submission" date="2016-06" db="EMBL/GenBank/DDBJ databases">
        <title>Parallel loss of symbiosis genes in relatives of nitrogen-fixing non-legume Parasponia.</title>
        <authorList>
            <person name="Van Velzen R."/>
            <person name="Holmer R."/>
            <person name="Bu F."/>
            <person name="Rutten L."/>
            <person name="Van Zeijl A."/>
            <person name="Liu W."/>
            <person name="Santuari L."/>
            <person name="Cao Q."/>
            <person name="Sharma T."/>
            <person name="Shen D."/>
            <person name="Roswanjaya Y."/>
            <person name="Wardhani T."/>
            <person name="Kalhor M.S."/>
            <person name="Jansen J."/>
            <person name="Van den Hoogen J."/>
            <person name="Gungor B."/>
            <person name="Hartog M."/>
            <person name="Hontelez J."/>
            <person name="Verver J."/>
            <person name="Yang W.-C."/>
            <person name="Schijlen E."/>
            <person name="Repin R."/>
            <person name="Schilthuizen M."/>
            <person name="Schranz E."/>
            <person name="Heidstra R."/>
            <person name="Miyata K."/>
            <person name="Fedorova E."/>
            <person name="Kohlen W."/>
            <person name="Bisseling T."/>
            <person name="Smit S."/>
            <person name="Geurts R."/>
        </authorList>
    </citation>
    <scope>NUCLEOTIDE SEQUENCE [LARGE SCALE GENOMIC DNA]</scope>
    <source>
        <strain evidence="2">cv. RG33-2</strain>
    </source>
</reference>